<dbReference type="EMBL" id="AAOA02000002">
    <property type="protein sequence ID" value="EAQ97621.1"/>
    <property type="molecule type" value="Genomic_DNA"/>
</dbReference>
<protein>
    <submittedName>
        <fullName evidence="1">Uncharacterized protein</fullName>
    </submittedName>
</protein>
<accession>A4A979</accession>
<name>A4A979_9GAMM</name>
<gene>
    <name evidence="1" type="ORF">KT71_04910</name>
</gene>
<comment type="caution">
    <text evidence="1">The sequence shown here is derived from an EMBL/GenBank/DDBJ whole genome shotgun (WGS) entry which is preliminary data.</text>
</comment>
<keyword evidence="2" id="KW-1185">Reference proteome</keyword>
<organism evidence="1 2">
    <name type="scientific">Congregibacter litoralis KT71</name>
    <dbReference type="NCBI Taxonomy" id="314285"/>
    <lineage>
        <taxon>Bacteria</taxon>
        <taxon>Pseudomonadati</taxon>
        <taxon>Pseudomonadota</taxon>
        <taxon>Gammaproteobacteria</taxon>
        <taxon>Cellvibrionales</taxon>
        <taxon>Halieaceae</taxon>
        <taxon>Congregibacter</taxon>
    </lineage>
</organism>
<sequence>MHCPAFLTAVTSSSTTAGIINQIERWIMVTATVAISAKSRQIADVFLPEQAALLPVAQAATAMPWLPVGLYTSLHRVGPIKE</sequence>
<reference evidence="1 2" key="1">
    <citation type="journal article" date="2007" name="Proc. Natl. Acad. Sci. U.S.A.">
        <title>Characterization of a marine gammaproteobacterium capable of aerobic anoxygenic photosynthesis.</title>
        <authorList>
            <person name="Fuchs B.M."/>
            <person name="Spring S."/>
            <person name="Teeling H."/>
            <person name="Quast C."/>
            <person name="Wulf J."/>
            <person name="Schattenhofer M."/>
            <person name="Yan S."/>
            <person name="Ferriera S."/>
            <person name="Johnson J."/>
            <person name="Glockner F.O."/>
            <person name="Amann R."/>
        </authorList>
    </citation>
    <scope>NUCLEOTIDE SEQUENCE [LARGE SCALE GENOMIC DNA]</scope>
    <source>
        <strain evidence="1">KT71</strain>
    </source>
</reference>
<dbReference type="AlphaFoldDB" id="A4A979"/>
<evidence type="ECO:0000313" key="1">
    <source>
        <dbReference type="EMBL" id="EAQ97621.1"/>
    </source>
</evidence>
<proteinExistence type="predicted"/>
<dbReference type="STRING" id="314285.KT71_04910"/>
<dbReference type="Proteomes" id="UP000019205">
    <property type="component" value="Chromosome"/>
</dbReference>
<dbReference type="HOGENOM" id="CLU_2552413_0_0_6"/>
<evidence type="ECO:0000313" key="2">
    <source>
        <dbReference type="Proteomes" id="UP000019205"/>
    </source>
</evidence>
<reference evidence="1 2" key="2">
    <citation type="journal article" date="2009" name="PLoS ONE">
        <title>The photosynthetic apparatus and its regulation in the aerobic gammaproteobacterium Congregibacter litoralis gen. nov., sp. nov.</title>
        <authorList>
            <person name="Spring S."/>
            <person name="Lunsdorf H."/>
            <person name="Fuchs B.M."/>
            <person name="Tindall B.J."/>
        </authorList>
    </citation>
    <scope>NUCLEOTIDE SEQUENCE [LARGE SCALE GENOMIC DNA]</scope>
    <source>
        <strain evidence="1">KT71</strain>
    </source>
</reference>